<comment type="caution">
    <text evidence="1">The sequence shown here is derived from an EMBL/GenBank/DDBJ whole genome shotgun (WGS) entry which is preliminary data.</text>
</comment>
<reference evidence="1" key="1">
    <citation type="submission" date="2019-10" db="EMBL/GenBank/DDBJ databases">
        <title>The sequence and de novo assembly of the wild yak genome.</title>
        <authorList>
            <person name="Liu Y."/>
        </authorList>
    </citation>
    <scope>NUCLEOTIDE SEQUENCE [LARGE SCALE GENOMIC DNA]</scope>
    <source>
        <strain evidence="1">WY2019</strain>
    </source>
</reference>
<dbReference type="Proteomes" id="UP000322234">
    <property type="component" value="Unassembled WGS sequence"/>
</dbReference>
<proteinExistence type="predicted"/>
<name>A0A6B0RX53_9CETA</name>
<dbReference type="AlphaFoldDB" id="A0A6B0RX53"/>
<evidence type="ECO:0000313" key="2">
    <source>
        <dbReference type="Proteomes" id="UP000322234"/>
    </source>
</evidence>
<keyword evidence="2" id="KW-1185">Reference proteome</keyword>
<organism evidence="1 2">
    <name type="scientific">Bos mutus</name>
    <name type="common">wild yak</name>
    <dbReference type="NCBI Taxonomy" id="72004"/>
    <lineage>
        <taxon>Eukaryota</taxon>
        <taxon>Metazoa</taxon>
        <taxon>Chordata</taxon>
        <taxon>Craniata</taxon>
        <taxon>Vertebrata</taxon>
        <taxon>Euteleostomi</taxon>
        <taxon>Mammalia</taxon>
        <taxon>Eutheria</taxon>
        <taxon>Laurasiatheria</taxon>
        <taxon>Artiodactyla</taxon>
        <taxon>Ruminantia</taxon>
        <taxon>Pecora</taxon>
        <taxon>Bovidae</taxon>
        <taxon>Bovinae</taxon>
        <taxon>Bos</taxon>
    </lineage>
</organism>
<protein>
    <submittedName>
        <fullName evidence="1">Uncharacterized protein</fullName>
    </submittedName>
</protein>
<accession>A0A6B0RX53</accession>
<gene>
    <name evidence="1" type="ORF">E5288_WYG010396</name>
</gene>
<dbReference type="EMBL" id="VBQZ03000106">
    <property type="protein sequence ID" value="MXQ94162.1"/>
    <property type="molecule type" value="Genomic_DNA"/>
</dbReference>
<sequence length="89" mass="9331">MWAMASGRQATGELGADTGLLACQVRTVSLGPAPRELPDSGKIWDDIAKGLSAEMSLSYPELEEHDSGSSCRGRKTDVLVAVALGTKVL</sequence>
<evidence type="ECO:0000313" key="1">
    <source>
        <dbReference type="EMBL" id="MXQ94162.1"/>
    </source>
</evidence>